<dbReference type="EMBL" id="GL385397">
    <property type="protein sequence ID" value="EJT76971.1"/>
    <property type="molecule type" value="Genomic_DNA"/>
</dbReference>
<feature type="compositionally biased region" description="Basic and acidic residues" evidence="1">
    <location>
        <begin position="1"/>
        <end position="17"/>
    </location>
</feature>
<reference evidence="2" key="2">
    <citation type="submission" date="2010-07" db="EMBL/GenBank/DDBJ databases">
        <authorList>
            <consortium name="The Broad Institute Genome Sequencing Platform"/>
            <consortium name="Broad Institute Genome Sequencing Center for Infectious Disease"/>
            <person name="Ma L.-J."/>
            <person name="Dead R."/>
            <person name="Young S."/>
            <person name="Zeng Q."/>
            <person name="Koehrsen M."/>
            <person name="Alvarado L."/>
            <person name="Berlin A."/>
            <person name="Chapman S.B."/>
            <person name="Chen Z."/>
            <person name="Freedman E."/>
            <person name="Gellesch M."/>
            <person name="Goldberg J."/>
            <person name="Griggs A."/>
            <person name="Gujja S."/>
            <person name="Heilman E.R."/>
            <person name="Heiman D."/>
            <person name="Hepburn T."/>
            <person name="Howarth C."/>
            <person name="Jen D."/>
            <person name="Larson L."/>
            <person name="Mehta T."/>
            <person name="Neiman D."/>
            <person name="Pearson M."/>
            <person name="Roberts A."/>
            <person name="Saif S."/>
            <person name="Shea T."/>
            <person name="Shenoy N."/>
            <person name="Sisk P."/>
            <person name="Stolte C."/>
            <person name="Sykes S."/>
            <person name="Walk T."/>
            <person name="White J."/>
            <person name="Yandava C."/>
            <person name="Haas B."/>
            <person name="Nusbaum C."/>
            <person name="Birren B."/>
        </authorList>
    </citation>
    <scope>NUCLEOTIDE SEQUENCE</scope>
    <source>
        <strain evidence="2">R3-111a-1</strain>
    </source>
</reference>
<dbReference type="RefSeq" id="XP_009222971.1">
    <property type="nucleotide sequence ID" value="XM_009224707.1"/>
</dbReference>
<feature type="region of interest" description="Disordered" evidence="1">
    <location>
        <begin position="1"/>
        <end position="52"/>
    </location>
</feature>
<evidence type="ECO:0000313" key="3">
    <source>
        <dbReference type="EnsemblFungi" id="EJT76971"/>
    </source>
</evidence>
<reference evidence="3" key="4">
    <citation type="journal article" date="2015" name="G3 (Bethesda)">
        <title>Genome sequences of three phytopathogenic species of the Magnaporthaceae family of fungi.</title>
        <authorList>
            <person name="Okagaki L.H."/>
            <person name="Nunes C.C."/>
            <person name="Sailsbery J."/>
            <person name="Clay B."/>
            <person name="Brown D."/>
            <person name="John T."/>
            <person name="Oh Y."/>
            <person name="Young N."/>
            <person name="Fitzgerald M."/>
            <person name="Haas B.J."/>
            <person name="Zeng Q."/>
            <person name="Young S."/>
            <person name="Adiconis X."/>
            <person name="Fan L."/>
            <person name="Levin J.Z."/>
            <person name="Mitchell T.K."/>
            <person name="Okubara P.A."/>
            <person name="Farman M.L."/>
            <person name="Kohn L.M."/>
            <person name="Birren B."/>
            <person name="Ma L.-J."/>
            <person name="Dean R.A."/>
        </authorList>
    </citation>
    <scope>NUCLEOTIDE SEQUENCE</scope>
    <source>
        <strain evidence="3">R3-111a-1</strain>
    </source>
</reference>
<reference evidence="4" key="1">
    <citation type="submission" date="2010-07" db="EMBL/GenBank/DDBJ databases">
        <title>The genome sequence of Gaeumannomyces graminis var. tritici strain R3-111a-1.</title>
        <authorList>
            <consortium name="The Broad Institute Genome Sequencing Platform"/>
            <person name="Ma L.-J."/>
            <person name="Dead R."/>
            <person name="Young S."/>
            <person name="Zeng Q."/>
            <person name="Koehrsen M."/>
            <person name="Alvarado L."/>
            <person name="Berlin A."/>
            <person name="Chapman S.B."/>
            <person name="Chen Z."/>
            <person name="Freedman E."/>
            <person name="Gellesch M."/>
            <person name="Goldberg J."/>
            <person name="Griggs A."/>
            <person name="Gujja S."/>
            <person name="Heilman E.R."/>
            <person name="Heiman D."/>
            <person name="Hepburn T."/>
            <person name="Howarth C."/>
            <person name="Jen D."/>
            <person name="Larson L."/>
            <person name="Mehta T."/>
            <person name="Neiman D."/>
            <person name="Pearson M."/>
            <person name="Roberts A."/>
            <person name="Saif S."/>
            <person name="Shea T."/>
            <person name="Shenoy N."/>
            <person name="Sisk P."/>
            <person name="Stolte C."/>
            <person name="Sykes S."/>
            <person name="Walk T."/>
            <person name="White J."/>
            <person name="Yandava C."/>
            <person name="Haas B."/>
            <person name="Nusbaum C."/>
            <person name="Birren B."/>
        </authorList>
    </citation>
    <scope>NUCLEOTIDE SEQUENCE [LARGE SCALE GENOMIC DNA]</scope>
    <source>
        <strain evidence="4">R3-111a-1</strain>
    </source>
</reference>
<reference evidence="3" key="5">
    <citation type="submission" date="2018-04" db="UniProtKB">
        <authorList>
            <consortium name="EnsemblFungi"/>
        </authorList>
    </citation>
    <scope>IDENTIFICATION</scope>
    <source>
        <strain evidence="3">R3-111a-1</strain>
    </source>
</reference>
<gene>
    <name evidence="3" type="primary">20347343</name>
    <name evidence="2" type="ORF">GGTG_06885</name>
</gene>
<dbReference type="EnsemblFungi" id="EJT76971">
    <property type="protein sequence ID" value="EJT76971"/>
    <property type="gene ID" value="GGTG_06885"/>
</dbReference>
<dbReference type="AlphaFoldDB" id="J3P038"/>
<reference evidence="2" key="3">
    <citation type="submission" date="2010-09" db="EMBL/GenBank/DDBJ databases">
        <title>Annotation of Gaeumannomyces graminis var. tritici R3-111a-1.</title>
        <authorList>
            <consortium name="The Broad Institute Genome Sequencing Platform"/>
            <person name="Ma L.-J."/>
            <person name="Dead R."/>
            <person name="Young S.K."/>
            <person name="Zeng Q."/>
            <person name="Gargeya S."/>
            <person name="Fitzgerald M."/>
            <person name="Haas B."/>
            <person name="Abouelleil A."/>
            <person name="Alvarado L."/>
            <person name="Arachchi H.M."/>
            <person name="Berlin A."/>
            <person name="Brown A."/>
            <person name="Chapman S.B."/>
            <person name="Chen Z."/>
            <person name="Dunbar C."/>
            <person name="Freedman E."/>
            <person name="Gearin G."/>
            <person name="Gellesch M."/>
            <person name="Goldberg J."/>
            <person name="Griggs A."/>
            <person name="Gujja S."/>
            <person name="Heiman D."/>
            <person name="Howarth C."/>
            <person name="Larson L."/>
            <person name="Lui A."/>
            <person name="MacDonald P.J.P."/>
            <person name="Mehta T."/>
            <person name="Montmayeur A."/>
            <person name="Murphy C."/>
            <person name="Neiman D."/>
            <person name="Pearson M."/>
            <person name="Priest M."/>
            <person name="Roberts A."/>
            <person name="Saif S."/>
            <person name="Shea T."/>
            <person name="Shenoy N."/>
            <person name="Sisk P."/>
            <person name="Stolte C."/>
            <person name="Sykes S."/>
            <person name="Yandava C."/>
            <person name="Wortman J."/>
            <person name="Nusbaum C."/>
            <person name="Birren B."/>
        </authorList>
    </citation>
    <scope>NUCLEOTIDE SEQUENCE</scope>
    <source>
        <strain evidence="2">R3-111a-1</strain>
    </source>
</reference>
<protein>
    <submittedName>
        <fullName evidence="2 3">Uncharacterized protein</fullName>
    </submittedName>
</protein>
<proteinExistence type="predicted"/>
<organism evidence="2">
    <name type="scientific">Gaeumannomyces tritici (strain R3-111a-1)</name>
    <name type="common">Wheat and barley take-all root rot fungus</name>
    <name type="synonym">Gaeumannomyces graminis var. tritici</name>
    <dbReference type="NCBI Taxonomy" id="644352"/>
    <lineage>
        <taxon>Eukaryota</taxon>
        <taxon>Fungi</taxon>
        <taxon>Dikarya</taxon>
        <taxon>Ascomycota</taxon>
        <taxon>Pezizomycotina</taxon>
        <taxon>Sordariomycetes</taxon>
        <taxon>Sordariomycetidae</taxon>
        <taxon>Magnaporthales</taxon>
        <taxon>Magnaporthaceae</taxon>
        <taxon>Gaeumannomyces</taxon>
    </lineage>
</organism>
<dbReference type="VEuPathDB" id="FungiDB:GGTG_06885"/>
<name>J3P038_GAET3</name>
<accession>J3P038</accession>
<dbReference type="Proteomes" id="UP000006039">
    <property type="component" value="Unassembled WGS sequence"/>
</dbReference>
<dbReference type="GeneID" id="20347343"/>
<evidence type="ECO:0000256" key="1">
    <source>
        <dbReference type="SAM" id="MobiDB-lite"/>
    </source>
</evidence>
<keyword evidence="4" id="KW-1185">Reference proteome</keyword>
<dbReference type="HOGENOM" id="CLU_3087361_0_0_1"/>
<evidence type="ECO:0000313" key="4">
    <source>
        <dbReference type="Proteomes" id="UP000006039"/>
    </source>
</evidence>
<evidence type="ECO:0000313" key="2">
    <source>
        <dbReference type="EMBL" id="EJT76971.1"/>
    </source>
</evidence>
<sequence length="52" mass="5903">MASRALREARRQCREKGGGPAIYPTQIGDPQAEQREMTCQGSKPENWWRAAQ</sequence>